<protein>
    <submittedName>
        <fullName evidence="1">Uncharacterized protein</fullName>
    </submittedName>
</protein>
<accession>A0ABR2M4C8</accession>
<keyword evidence="2" id="KW-1185">Reference proteome</keyword>
<comment type="caution">
    <text evidence="1">The sequence shown here is derived from an EMBL/GenBank/DDBJ whole genome shotgun (WGS) entry which is preliminary data.</text>
</comment>
<dbReference type="EMBL" id="JBBWWR010000012">
    <property type="protein sequence ID" value="KAK8958982.1"/>
    <property type="molecule type" value="Genomic_DNA"/>
</dbReference>
<name>A0ABR2M4C8_9ASPA</name>
<evidence type="ECO:0000313" key="1">
    <source>
        <dbReference type="EMBL" id="KAK8958982.1"/>
    </source>
</evidence>
<organism evidence="1 2">
    <name type="scientific">Platanthera guangdongensis</name>
    <dbReference type="NCBI Taxonomy" id="2320717"/>
    <lineage>
        <taxon>Eukaryota</taxon>
        <taxon>Viridiplantae</taxon>
        <taxon>Streptophyta</taxon>
        <taxon>Embryophyta</taxon>
        <taxon>Tracheophyta</taxon>
        <taxon>Spermatophyta</taxon>
        <taxon>Magnoliopsida</taxon>
        <taxon>Liliopsida</taxon>
        <taxon>Asparagales</taxon>
        <taxon>Orchidaceae</taxon>
        <taxon>Orchidoideae</taxon>
        <taxon>Orchideae</taxon>
        <taxon>Orchidinae</taxon>
        <taxon>Platanthera</taxon>
    </lineage>
</organism>
<proteinExistence type="predicted"/>
<gene>
    <name evidence="1" type="ORF">KSP40_PGU000411</name>
</gene>
<dbReference type="Proteomes" id="UP001412067">
    <property type="component" value="Unassembled WGS sequence"/>
</dbReference>
<evidence type="ECO:0000313" key="2">
    <source>
        <dbReference type="Proteomes" id="UP001412067"/>
    </source>
</evidence>
<reference evidence="1 2" key="1">
    <citation type="journal article" date="2022" name="Nat. Plants">
        <title>Genomes of leafy and leafless Platanthera orchids illuminate the evolution of mycoheterotrophy.</title>
        <authorList>
            <person name="Li M.H."/>
            <person name="Liu K.W."/>
            <person name="Li Z."/>
            <person name="Lu H.C."/>
            <person name="Ye Q.L."/>
            <person name="Zhang D."/>
            <person name="Wang J.Y."/>
            <person name="Li Y.F."/>
            <person name="Zhong Z.M."/>
            <person name="Liu X."/>
            <person name="Yu X."/>
            <person name="Liu D.K."/>
            <person name="Tu X.D."/>
            <person name="Liu B."/>
            <person name="Hao Y."/>
            <person name="Liao X.Y."/>
            <person name="Jiang Y.T."/>
            <person name="Sun W.H."/>
            <person name="Chen J."/>
            <person name="Chen Y.Q."/>
            <person name="Ai Y."/>
            <person name="Zhai J.W."/>
            <person name="Wu S.S."/>
            <person name="Zhou Z."/>
            <person name="Hsiao Y.Y."/>
            <person name="Wu W.L."/>
            <person name="Chen Y.Y."/>
            <person name="Lin Y.F."/>
            <person name="Hsu J.L."/>
            <person name="Li C.Y."/>
            <person name="Wang Z.W."/>
            <person name="Zhao X."/>
            <person name="Zhong W.Y."/>
            <person name="Ma X.K."/>
            <person name="Ma L."/>
            <person name="Huang J."/>
            <person name="Chen G.Z."/>
            <person name="Huang M.Z."/>
            <person name="Huang L."/>
            <person name="Peng D.H."/>
            <person name="Luo Y.B."/>
            <person name="Zou S.Q."/>
            <person name="Chen S.P."/>
            <person name="Lan S."/>
            <person name="Tsai W.C."/>
            <person name="Van de Peer Y."/>
            <person name="Liu Z.J."/>
        </authorList>
    </citation>
    <scope>NUCLEOTIDE SEQUENCE [LARGE SCALE GENOMIC DNA]</scope>
    <source>
        <strain evidence="1">Lor288</strain>
    </source>
</reference>
<sequence length="131" mass="14598">MTAASPEKIAGRRFLPCWRNAFFLRGSHIMEARPHSGEDNNPPNFKVFPYDALNVGLGDIGKITYVDCLLRKLLVNFLLTHDPSSGKKETVPFIHCSSSPKEETTAQALPDLHLPGRKKLRPQTLIVICST</sequence>